<accession>A0A0N9U7S7</accession>
<reference evidence="4 5" key="1">
    <citation type="journal article" date="2015" name="Genome Announc.">
        <title>Complete Genome Sequence of Polypropylene Glycol- and Polyethylene Glycol-Degrading Sphingopyxis macrogoltabida Strain EY-1.</title>
        <authorList>
            <person name="Ohtsubo Y."/>
            <person name="Nagata Y."/>
            <person name="Numata M."/>
            <person name="Tsuchikane K."/>
            <person name="Hosoyama A."/>
            <person name="Yamazoe A."/>
            <person name="Tsuda M."/>
            <person name="Fujita N."/>
            <person name="Kawai F."/>
        </authorList>
    </citation>
    <scope>NUCLEOTIDE SEQUENCE [LARGE SCALE GENOMIC DNA]</scope>
    <source>
        <strain evidence="4 5">EY-1</strain>
    </source>
</reference>
<evidence type="ECO:0000256" key="1">
    <source>
        <dbReference type="ARBA" id="ARBA00022801"/>
    </source>
</evidence>
<dbReference type="Pfam" id="PF08530">
    <property type="entry name" value="PepX_C"/>
    <property type="match status" value="1"/>
</dbReference>
<dbReference type="InterPro" id="IPR000383">
    <property type="entry name" value="Xaa-Pro-like_dom"/>
</dbReference>
<dbReference type="Proteomes" id="UP000058074">
    <property type="component" value="Chromosome"/>
</dbReference>
<sequence length="601" mass="67661">MNRREYLLTAASVLAMGSATDVQAGLAGTGDGSEGTRKPLFEPQINYAVRIPMRDGVQLSATLYLPRGVTTPRPVIFSLTPYTADGYHPEGISFSSNGYPYLSVDMRGRGESGGEFSPFVTDPDDGRDIVDWIARQPFCNGKVGMCGLSYVGYTQWGTVRGDPSGLATIVPSAPCYVGFDFPIRYNIFFNFAATWLTRVWGNTGRVTAYNDGEYWSQAFLRFLESGQPFRKLTEYFGLDSKPFDEWMEHPHQDEYWDQANPTPDQFAKLTIPVLSLCGAYDGDQLGTLEFHRQHLKNAGTKANHYLVIGPWGHLEVRKPKAEFFGIKVGPESVIDMPKLHREWFAFAMEGGKKPEFLKKKVTHYLMVADEWRYADTLEDVTSRYETLHLQSSGNPDSVYRSGTLAATPGGRAEPDHYVYDPRDLSVPKLEATLTGSHLLDQTMVLADSAAKLIYHSEPFEQDTEVSGFFKFSAWIAIDQPDTDFLVSIYDIGADGSSMFLTEQHMRARHRESLRGEKLIDTREPLRYDFDRFFFVSRLIRKGHRLRLVFRPNEGLGWQKNYNSGKPVADETMADARTVTVRLFHDAARPSTLSIPIGQSRG</sequence>
<dbReference type="Gene3D" id="2.60.120.260">
    <property type="entry name" value="Galactose-binding domain-like"/>
    <property type="match status" value="1"/>
</dbReference>
<proteinExistence type="predicted"/>
<evidence type="ECO:0000313" key="5">
    <source>
        <dbReference type="Proteomes" id="UP000058074"/>
    </source>
</evidence>
<feature type="region of interest" description="Disordered" evidence="2">
    <location>
        <begin position="392"/>
        <end position="413"/>
    </location>
</feature>
<dbReference type="InterPro" id="IPR029058">
    <property type="entry name" value="AB_hydrolase_fold"/>
</dbReference>
<dbReference type="SUPFAM" id="SSF49785">
    <property type="entry name" value="Galactose-binding domain-like"/>
    <property type="match status" value="1"/>
</dbReference>
<dbReference type="PATRIC" id="fig|33050.5.peg.114"/>
<name>A0A0N9U7S7_SPHMC</name>
<dbReference type="SUPFAM" id="SSF53474">
    <property type="entry name" value="alpha/beta-Hydrolases"/>
    <property type="match status" value="1"/>
</dbReference>
<evidence type="ECO:0000256" key="2">
    <source>
        <dbReference type="SAM" id="MobiDB-lite"/>
    </source>
</evidence>
<dbReference type="Gene3D" id="1.10.3020.10">
    <property type="entry name" value="alpha-amino acid ester hydrolase ( Helical cap domain)"/>
    <property type="match status" value="1"/>
</dbReference>
<dbReference type="NCBIfam" id="TIGR00976">
    <property type="entry name" value="CocE_NonD"/>
    <property type="match status" value="1"/>
</dbReference>
<dbReference type="InterPro" id="IPR008979">
    <property type="entry name" value="Galactose-bd-like_sf"/>
</dbReference>
<dbReference type="GO" id="GO:0008239">
    <property type="term" value="F:dipeptidyl-peptidase activity"/>
    <property type="evidence" value="ECO:0007669"/>
    <property type="project" value="InterPro"/>
</dbReference>
<dbReference type="RefSeq" id="WP_054586438.1">
    <property type="nucleotide sequence ID" value="NZ_CP012700.1"/>
</dbReference>
<dbReference type="OrthoDB" id="9806163at2"/>
<dbReference type="Gene3D" id="3.40.50.1820">
    <property type="entry name" value="alpha/beta hydrolase"/>
    <property type="match status" value="1"/>
</dbReference>
<organism evidence="4 5">
    <name type="scientific">Sphingopyxis macrogoltabida</name>
    <name type="common">Sphingomonas macrogoltabidus</name>
    <dbReference type="NCBI Taxonomy" id="33050"/>
    <lineage>
        <taxon>Bacteria</taxon>
        <taxon>Pseudomonadati</taxon>
        <taxon>Pseudomonadota</taxon>
        <taxon>Alphaproteobacteria</taxon>
        <taxon>Sphingomonadales</taxon>
        <taxon>Sphingomonadaceae</taxon>
        <taxon>Sphingopyxis</taxon>
    </lineage>
</organism>
<feature type="domain" description="Xaa-Pro dipeptidyl-peptidase C-terminal" evidence="3">
    <location>
        <begin position="341"/>
        <end position="593"/>
    </location>
</feature>
<dbReference type="AlphaFoldDB" id="A0A0N9U7S7"/>
<dbReference type="InterPro" id="IPR005674">
    <property type="entry name" value="CocE/Ser_esterase"/>
</dbReference>
<gene>
    <name evidence="4" type="ORF">AN936_00565</name>
</gene>
<dbReference type="EMBL" id="CP012700">
    <property type="protein sequence ID" value="ALH78917.1"/>
    <property type="molecule type" value="Genomic_DNA"/>
</dbReference>
<dbReference type="Pfam" id="PF02129">
    <property type="entry name" value="Peptidase_S15"/>
    <property type="match status" value="1"/>
</dbReference>
<dbReference type="KEGG" id="smag:AN936_00565"/>
<protein>
    <recommendedName>
        <fullName evidence="3">Xaa-Pro dipeptidyl-peptidase C-terminal domain-containing protein</fullName>
    </recommendedName>
</protein>
<dbReference type="SMART" id="SM00939">
    <property type="entry name" value="PepX_C"/>
    <property type="match status" value="1"/>
</dbReference>
<keyword evidence="1" id="KW-0378">Hydrolase</keyword>
<evidence type="ECO:0000313" key="4">
    <source>
        <dbReference type="EMBL" id="ALH78917.1"/>
    </source>
</evidence>
<dbReference type="InterPro" id="IPR013736">
    <property type="entry name" value="Xaa-Pro_dipept_C"/>
</dbReference>
<evidence type="ECO:0000259" key="3">
    <source>
        <dbReference type="SMART" id="SM00939"/>
    </source>
</evidence>